<proteinExistence type="predicted"/>
<sequence length="386" mass="41988">MWFDMDCKSVKFKLFACENICYLPFGARAPSLRLHTSLHLAPLPLASLSGGKAVFLAAGAALLLLLVARRRKARAARRGVLQVLRDAEQSTPYVDGSPIYRKLVKRQAYASESLRLAMEQPDEFESLFMRLSQKDVAKGCIDPELVGVLRDTAVVSVRRRGRGESAEWCEMRLPAFMAHLANPMALLDPEVAEDATPLWSDGSWTGTLIWDSAVHATEFLLSNEAWRASLEGESVLELGCGLGLPGIVCALLGAAPVVLTDRGAVAALAEEGCRANPQLAAVRGVTLEWEEAAVKDLVTKHFNGQPPGVIIACDCIFAPMFGDSFLLLEVLSALAGPKTRIIVGLERRPKDGAEAFFTLAERAGFRTTLLLRVDRVVVVEMQLESC</sequence>
<evidence type="ECO:0008006" key="4">
    <source>
        <dbReference type="Google" id="ProtNLM"/>
    </source>
</evidence>
<dbReference type="SUPFAM" id="SSF53335">
    <property type="entry name" value="S-adenosyl-L-methionine-dependent methyltransferases"/>
    <property type="match status" value="1"/>
</dbReference>
<keyword evidence="1" id="KW-0472">Membrane</keyword>
<dbReference type="PANTHER" id="PTHR14614:SF123">
    <property type="entry name" value="OS04G0645500 PROTEIN"/>
    <property type="match status" value="1"/>
</dbReference>
<keyword evidence="1" id="KW-1133">Transmembrane helix</keyword>
<dbReference type="InterPro" id="IPR029063">
    <property type="entry name" value="SAM-dependent_MTases_sf"/>
</dbReference>
<dbReference type="Pfam" id="PF10294">
    <property type="entry name" value="Methyltransf_16"/>
    <property type="match status" value="1"/>
</dbReference>
<feature type="transmembrane region" description="Helical" evidence="1">
    <location>
        <begin position="45"/>
        <end position="68"/>
    </location>
</feature>
<evidence type="ECO:0000313" key="3">
    <source>
        <dbReference type="Proteomes" id="UP001515480"/>
    </source>
</evidence>
<dbReference type="PANTHER" id="PTHR14614">
    <property type="entry name" value="HEPATOCELLULAR CARCINOMA-ASSOCIATED ANTIGEN"/>
    <property type="match status" value="1"/>
</dbReference>
<dbReference type="Proteomes" id="UP001515480">
    <property type="component" value="Unassembled WGS sequence"/>
</dbReference>
<evidence type="ECO:0000313" key="2">
    <source>
        <dbReference type="EMBL" id="KAL1527452.1"/>
    </source>
</evidence>
<protein>
    <recommendedName>
        <fullName evidence="4">Calmodulin-lysine N-methyltransferase</fullName>
    </recommendedName>
</protein>
<evidence type="ECO:0000256" key="1">
    <source>
        <dbReference type="SAM" id="Phobius"/>
    </source>
</evidence>
<dbReference type="InterPro" id="IPR019410">
    <property type="entry name" value="Methyltransf_16"/>
</dbReference>
<comment type="caution">
    <text evidence="2">The sequence shown here is derived from an EMBL/GenBank/DDBJ whole genome shotgun (WGS) entry which is preliminary data.</text>
</comment>
<name>A0AB34K260_PRYPA</name>
<keyword evidence="3" id="KW-1185">Reference proteome</keyword>
<accession>A0AB34K260</accession>
<reference evidence="2 3" key="1">
    <citation type="journal article" date="2024" name="Science">
        <title>Giant polyketide synthase enzymes in the biosynthesis of giant marine polyether toxins.</title>
        <authorList>
            <person name="Fallon T.R."/>
            <person name="Shende V.V."/>
            <person name="Wierzbicki I.H."/>
            <person name="Pendleton A.L."/>
            <person name="Watervoot N.F."/>
            <person name="Auber R.P."/>
            <person name="Gonzalez D.J."/>
            <person name="Wisecaver J.H."/>
            <person name="Moore B.S."/>
        </authorList>
    </citation>
    <scope>NUCLEOTIDE SEQUENCE [LARGE SCALE GENOMIC DNA]</scope>
    <source>
        <strain evidence="2 3">12B1</strain>
    </source>
</reference>
<gene>
    <name evidence="2" type="ORF">AB1Y20_016117</name>
</gene>
<organism evidence="2 3">
    <name type="scientific">Prymnesium parvum</name>
    <name type="common">Toxic golden alga</name>
    <dbReference type="NCBI Taxonomy" id="97485"/>
    <lineage>
        <taxon>Eukaryota</taxon>
        <taxon>Haptista</taxon>
        <taxon>Haptophyta</taxon>
        <taxon>Prymnesiophyceae</taxon>
        <taxon>Prymnesiales</taxon>
        <taxon>Prymnesiaceae</taxon>
        <taxon>Prymnesium</taxon>
    </lineage>
</organism>
<dbReference type="Gene3D" id="3.40.50.150">
    <property type="entry name" value="Vaccinia Virus protein VP39"/>
    <property type="match status" value="1"/>
</dbReference>
<dbReference type="AlphaFoldDB" id="A0AB34K260"/>
<dbReference type="EMBL" id="JBGBPQ010000003">
    <property type="protein sequence ID" value="KAL1527452.1"/>
    <property type="molecule type" value="Genomic_DNA"/>
</dbReference>
<keyword evidence="1" id="KW-0812">Transmembrane</keyword>